<dbReference type="EMBL" id="JANIEX010000024">
    <property type="protein sequence ID" value="KAJ3575908.1"/>
    <property type="molecule type" value="Genomic_DNA"/>
</dbReference>
<evidence type="ECO:0000313" key="3">
    <source>
        <dbReference type="EMBL" id="KAJ3575908.1"/>
    </source>
</evidence>
<dbReference type="Gene3D" id="3.40.50.300">
    <property type="entry name" value="P-loop containing nucleotide triphosphate hydrolases"/>
    <property type="match status" value="1"/>
</dbReference>
<keyword evidence="1" id="KW-0227">DNA damage</keyword>
<keyword evidence="1" id="KW-0347">Helicase</keyword>
<dbReference type="GO" id="GO:0005524">
    <property type="term" value="F:ATP binding"/>
    <property type="evidence" value="ECO:0007669"/>
    <property type="project" value="UniProtKB-KW"/>
</dbReference>
<keyword evidence="1" id="KW-0547">Nucleotide-binding</keyword>
<keyword evidence="1" id="KW-0233">DNA recombination</keyword>
<comment type="similarity">
    <text evidence="1">Belongs to the helicase family.</text>
</comment>
<dbReference type="InterPro" id="IPR051055">
    <property type="entry name" value="PIF1_helicase"/>
</dbReference>
<dbReference type="PANTHER" id="PTHR47642">
    <property type="entry name" value="ATP-DEPENDENT DNA HELICASE"/>
    <property type="match status" value="1"/>
</dbReference>
<dbReference type="AlphaFoldDB" id="A0AAD5Z014"/>
<feature type="domain" description="DNA helicase Pif1-like DEAD-box helicase" evidence="2">
    <location>
        <begin position="79"/>
        <end position="157"/>
    </location>
</feature>
<dbReference type="InterPro" id="IPR027417">
    <property type="entry name" value="P-loop_NTPase"/>
</dbReference>
<dbReference type="Pfam" id="PF05970">
    <property type="entry name" value="PIF1"/>
    <property type="match status" value="1"/>
</dbReference>
<comment type="cofactor">
    <cofactor evidence="1">
        <name>Mg(2+)</name>
        <dbReference type="ChEBI" id="CHEBI:18420"/>
    </cofactor>
</comment>
<sequence>MPRDQPIKRETSPFYQLQRPRSLVGSLNCPDDEQLLDGGVAKRVIEDTQENRREKVAEVHSEWGEPNHTAPASLNSGLKLSDEQKYILDVMKRGENVFFTGPAGTGKSVLLRAIISELTRSRHPEAVAITATTGVAALAIGGVTLHSHAGIESIEREVAAN</sequence>
<evidence type="ECO:0000256" key="1">
    <source>
        <dbReference type="RuleBase" id="RU363044"/>
    </source>
</evidence>
<dbReference type="GO" id="GO:0000723">
    <property type="term" value="P:telomere maintenance"/>
    <property type="evidence" value="ECO:0007669"/>
    <property type="project" value="InterPro"/>
</dbReference>
<dbReference type="Proteomes" id="UP001213000">
    <property type="component" value="Unassembled WGS sequence"/>
</dbReference>
<dbReference type="GO" id="GO:0043139">
    <property type="term" value="F:5'-3' DNA helicase activity"/>
    <property type="evidence" value="ECO:0007669"/>
    <property type="project" value="UniProtKB-EC"/>
</dbReference>
<keyword evidence="4" id="KW-1185">Reference proteome</keyword>
<dbReference type="GO" id="GO:0006281">
    <property type="term" value="P:DNA repair"/>
    <property type="evidence" value="ECO:0007669"/>
    <property type="project" value="UniProtKB-KW"/>
</dbReference>
<proteinExistence type="inferred from homology"/>
<protein>
    <recommendedName>
        <fullName evidence="1">ATP-dependent DNA helicase</fullName>
        <ecNumber evidence="1">5.6.2.3</ecNumber>
    </recommendedName>
</protein>
<dbReference type="GO" id="GO:0016787">
    <property type="term" value="F:hydrolase activity"/>
    <property type="evidence" value="ECO:0007669"/>
    <property type="project" value="UniProtKB-KW"/>
</dbReference>
<organism evidence="3 4">
    <name type="scientific">Leucocoprinus birnbaumii</name>
    <dbReference type="NCBI Taxonomy" id="56174"/>
    <lineage>
        <taxon>Eukaryota</taxon>
        <taxon>Fungi</taxon>
        <taxon>Dikarya</taxon>
        <taxon>Basidiomycota</taxon>
        <taxon>Agaricomycotina</taxon>
        <taxon>Agaricomycetes</taxon>
        <taxon>Agaricomycetidae</taxon>
        <taxon>Agaricales</taxon>
        <taxon>Agaricineae</taxon>
        <taxon>Agaricaceae</taxon>
        <taxon>Leucocoprinus</taxon>
    </lineage>
</organism>
<name>A0AAD5Z014_9AGAR</name>
<comment type="catalytic activity">
    <reaction evidence="1">
        <text>ATP + H2O = ADP + phosphate + H(+)</text>
        <dbReference type="Rhea" id="RHEA:13065"/>
        <dbReference type="ChEBI" id="CHEBI:15377"/>
        <dbReference type="ChEBI" id="CHEBI:15378"/>
        <dbReference type="ChEBI" id="CHEBI:30616"/>
        <dbReference type="ChEBI" id="CHEBI:43474"/>
        <dbReference type="ChEBI" id="CHEBI:456216"/>
        <dbReference type="EC" id="5.6.2.3"/>
    </reaction>
</comment>
<comment type="caution">
    <text evidence="3">The sequence shown here is derived from an EMBL/GenBank/DDBJ whole genome shotgun (WGS) entry which is preliminary data.</text>
</comment>
<dbReference type="SUPFAM" id="SSF52540">
    <property type="entry name" value="P-loop containing nucleoside triphosphate hydrolases"/>
    <property type="match status" value="1"/>
</dbReference>
<dbReference type="EC" id="5.6.2.3" evidence="1"/>
<keyword evidence="1" id="KW-0378">Hydrolase</keyword>
<reference evidence="3" key="1">
    <citation type="submission" date="2022-07" db="EMBL/GenBank/DDBJ databases">
        <title>Genome Sequence of Leucocoprinus birnbaumii.</title>
        <authorList>
            <person name="Buettner E."/>
        </authorList>
    </citation>
    <scope>NUCLEOTIDE SEQUENCE</scope>
    <source>
        <strain evidence="3">VT141</strain>
    </source>
</reference>
<dbReference type="InterPro" id="IPR010285">
    <property type="entry name" value="DNA_helicase_pif1-like_DEAD"/>
</dbReference>
<evidence type="ECO:0000313" key="4">
    <source>
        <dbReference type="Proteomes" id="UP001213000"/>
    </source>
</evidence>
<dbReference type="GO" id="GO:0006310">
    <property type="term" value="P:DNA recombination"/>
    <property type="evidence" value="ECO:0007669"/>
    <property type="project" value="UniProtKB-KW"/>
</dbReference>
<keyword evidence="1" id="KW-0234">DNA repair</keyword>
<dbReference type="PANTHER" id="PTHR47642:SF5">
    <property type="entry name" value="ATP-DEPENDENT DNA HELICASE"/>
    <property type="match status" value="1"/>
</dbReference>
<evidence type="ECO:0000259" key="2">
    <source>
        <dbReference type="Pfam" id="PF05970"/>
    </source>
</evidence>
<keyword evidence="1" id="KW-0067">ATP-binding</keyword>
<gene>
    <name evidence="3" type="ORF">NP233_g802</name>
</gene>
<accession>A0AAD5Z014</accession>